<keyword evidence="1" id="KW-0812">Transmembrane</keyword>
<dbReference type="Proteomes" id="UP000011135">
    <property type="component" value="Unassembled WGS sequence"/>
</dbReference>
<reference evidence="2 3" key="1">
    <citation type="submission" date="2012-12" db="EMBL/GenBank/DDBJ databases">
        <title>Genome assembly of Fulvivirga imtechensis AK7.</title>
        <authorList>
            <person name="Nupur N."/>
            <person name="Khatri I."/>
            <person name="Kumar R."/>
            <person name="Subramanian S."/>
            <person name="Pinnaka A."/>
        </authorList>
    </citation>
    <scope>NUCLEOTIDE SEQUENCE [LARGE SCALE GENOMIC DNA]</scope>
    <source>
        <strain evidence="2 3">AK7</strain>
    </source>
</reference>
<dbReference type="AlphaFoldDB" id="L8JVV5"/>
<dbReference type="EMBL" id="AMZN01000024">
    <property type="protein sequence ID" value="ELR72318.1"/>
    <property type="molecule type" value="Genomic_DNA"/>
</dbReference>
<feature type="transmembrane region" description="Helical" evidence="1">
    <location>
        <begin position="24"/>
        <end position="43"/>
    </location>
</feature>
<keyword evidence="1" id="KW-0472">Membrane</keyword>
<evidence type="ECO:0000313" key="2">
    <source>
        <dbReference type="EMBL" id="ELR72318.1"/>
    </source>
</evidence>
<sequence length="136" mass="14963">MNGSLFAGGSLNEKNLLTMKNLKYPLLAIGIACLFAFSSVQLMKTSLTITVRNELGNIEEGVGVQLFPTEEDYRNETNPATEIEYSDKKGKVRFKDLEAKVYFVNAVKGDKNNIGAGVQTDTLQEGKVNKVTIIIE</sequence>
<keyword evidence="1" id="KW-1133">Transmembrane helix</keyword>
<name>L8JVV5_9BACT</name>
<gene>
    <name evidence="2" type="ORF">C900_01600</name>
</gene>
<evidence type="ECO:0000313" key="3">
    <source>
        <dbReference type="Proteomes" id="UP000011135"/>
    </source>
</evidence>
<accession>L8JVV5</accession>
<comment type="caution">
    <text evidence="2">The sequence shown here is derived from an EMBL/GenBank/DDBJ whole genome shotgun (WGS) entry which is preliminary data.</text>
</comment>
<proteinExistence type="predicted"/>
<keyword evidence="3" id="KW-1185">Reference proteome</keyword>
<dbReference type="STRING" id="1237149.C900_01600"/>
<protein>
    <submittedName>
        <fullName evidence="2">Uncharacterized protein</fullName>
    </submittedName>
</protein>
<evidence type="ECO:0000256" key="1">
    <source>
        <dbReference type="SAM" id="Phobius"/>
    </source>
</evidence>
<dbReference type="eggNOG" id="ENOG5033066">
    <property type="taxonomic scope" value="Bacteria"/>
</dbReference>
<organism evidence="2 3">
    <name type="scientific">Fulvivirga imtechensis AK7</name>
    <dbReference type="NCBI Taxonomy" id="1237149"/>
    <lineage>
        <taxon>Bacteria</taxon>
        <taxon>Pseudomonadati</taxon>
        <taxon>Bacteroidota</taxon>
        <taxon>Cytophagia</taxon>
        <taxon>Cytophagales</taxon>
        <taxon>Fulvivirgaceae</taxon>
        <taxon>Fulvivirga</taxon>
    </lineage>
</organism>